<protein>
    <recommendedName>
        <fullName evidence="3">F-box domain-containing protein</fullName>
    </recommendedName>
</protein>
<dbReference type="InterPro" id="IPR032675">
    <property type="entry name" value="LRR_dom_sf"/>
</dbReference>
<dbReference type="Proteomes" id="UP000193067">
    <property type="component" value="Unassembled WGS sequence"/>
</dbReference>
<evidence type="ECO:0000313" key="1">
    <source>
        <dbReference type="EMBL" id="OSC96951.1"/>
    </source>
</evidence>
<dbReference type="STRING" id="1353009.A0A1Y2IAK7"/>
<organism evidence="1 2">
    <name type="scientific">Trametes coccinea (strain BRFM310)</name>
    <name type="common">Pycnoporus coccineus</name>
    <dbReference type="NCBI Taxonomy" id="1353009"/>
    <lineage>
        <taxon>Eukaryota</taxon>
        <taxon>Fungi</taxon>
        <taxon>Dikarya</taxon>
        <taxon>Basidiomycota</taxon>
        <taxon>Agaricomycotina</taxon>
        <taxon>Agaricomycetes</taxon>
        <taxon>Polyporales</taxon>
        <taxon>Polyporaceae</taxon>
        <taxon>Trametes</taxon>
    </lineage>
</organism>
<dbReference type="SUPFAM" id="SSF52047">
    <property type="entry name" value="RNI-like"/>
    <property type="match status" value="1"/>
</dbReference>
<dbReference type="OrthoDB" id="2727430at2759"/>
<sequence length="525" mass="60251">MNTNLGSPTIRVLDDDCLQLIFSLLRPGGYLRPLSLTCKRLRETCLNVLFARCMAVVDSLEDPAQCFPPPELWRYVRTLHLSQRFEWRIRRTDSGEVISDPICAELALSEVLHGIPNLTGLIYTDTKEYGIPWRILQILLSIPQLRSFDLFGRLSVSDDAALKPTPNLPPITSFRYVPQDERKGQRSSPSEKRILGVLLAKLAPTLQVLHLPCESVPFRKLDRWDWPCLHEFYLRGDGRRLARAGSPLILLLRRMQCLRRLSLKLARCQGQRPLGAIWPPGCTDAVMPWPELESLTLSWIDPQEQLFGHLPATLRELRLRVWPRHYYLYLRPTWTFSEGGQPAAPSWAFDLPSPSSLMRAIQECQVSTLECLELEYEVDENNIPMLRSIAQSFPRLRSLQLYPYRSEEDFSAVPSENMSKALSPLQDLQTLRLFLDFFHLKESDHMLSKVPDVAAFVDNLSFSALRHFARRLTPSLRSIHILLVSDETYTWEKFGIARDAAGNTTVYRRDTYVPTHNIIGIADCE</sequence>
<dbReference type="Gene3D" id="3.80.10.10">
    <property type="entry name" value="Ribonuclease Inhibitor"/>
    <property type="match status" value="1"/>
</dbReference>
<reference evidence="1 2" key="1">
    <citation type="journal article" date="2015" name="Biotechnol. Biofuels">
        <title>Enhanced degradation of softwood versus hardwood by the white-rot fungus Pycnoporus coccineus.</title>
        <authorList>
            <person name="Couturier M."/>
            <person name="Navarro D."/>
            <person name="Chevret D."/>
            <person name="Henrissat B."/>
            <person name="Piumi F."/>
            <person name="Ruiz-Duenas F.J."/>
            <person name="Martinez A.T."/>
            <person name="Grigoriev I.V."/>
            <person name="Riley R."/>
            <person name="Lipzen A."/>
            <person name="Berrin J.G."/>
            <person name="Master E.R."/>
            <person name="Rosso M.N."/>
        </authorList>
    </citation>
    <scope>NUCLEOTIDE SEQUENCE [LARGE SCALE GENOMIC DNA]</scope>
    <source>
        <strain evidence="1 2">BRFM310</strain>
    </source>
</reference>
<evidence type="ECO:0000313" key="2">
    <source>
        <dbReference type="Proteomes" id="UP000193067"/>
    </source>
</evidence>
<gene>
    <name evidence="1" type="ORF">PYCCODRAFT_1481622</name>
</gene>
<name>A0A1Y2IAK7_TRAC3</name>
<accession>A0A1Y2IAK7</accession>
<evidence type="ECO:0008006" key="3">
    <source>
        <dbReference type="Google" id="ProtNLM"/>
    </source>
</evidence>
<keyword evidence="2" id="KW-1185">Reference proteome</keyword>
<proteinExistence type="predicted"/>
<dbReference type="EMBL" id="KZ084161">
    <property type="protein sequence ID" value="OSC96951.1"/>
    <property type="molecule type" value="Genomic_DNA"/>
</dbReference>
<dbReference type="AlphaFoldDB" id="A0A1Y2IAK7"/>